<evidence type="ECO:0000313" key="2">
    <source>
        <dbReference type="Proteomes" id="UP000184212"/>
    </source>
</evidence>
<reference evidence="1 2" key="1">
    <citation type="submission" date="2016-11" db="EMBL/GenBank/DDBJ databases">
        <authorList>
            <person name="Jaros S."/>
            <person name="Januszkiewicz K."/>
            <person name="Wedrychowicz H."/>
        </authorList>
    </citation>
    <scope>NUCLEOTIDE SEQUENCE [LARGE SCALE GENOMIC DNA]</scope>
    <source>
        <strain evidence="1 2">DSM 24574</strain>
    </source>
</reference>
<proteinExistence type="predicted"/>
<sequence length="102" mass="12039">MITRIWHGRTAPKHAASYLQFLLHEGTREYLQTPGNLSVKVWQKMDPDCCHFWTVTEWTNIEAIKKFAGEDYNKAKYYPEDEGILLEFEEGVEHCESFVVRE</sequence>
<evidence type="ECO:0008006" key="3">
    <source>
        <dbReference type="Google" id="ProtNLM"/>
    </source>
</evidence>
<dbReference type="SUPFAM" id="SSF54909">
    <property type="entry name" value="Dimeric alpha+beta barrel"/>
    <property type="match status" value="1"/>
</dbReference>
<keyword evidence="2" id="KW-1185">Reference proteome</keyword>
<evidence type="ECO:0000313" key="1">
    <source>
        <dbReference type="EMBL" id="SHH35364.1"/>
    </source>
</evidence>
<dbReference type="AlphaFoldDB" id="A0A1M5SA21"/>
<organism evidence="1 2">
    <name type="scientific">Chryseolinea serpens</name>
    <dbReference type="NCBI Taxonomy" id="947013"/>
    <lineage>
        <taxon>Bacteria</taxon>
        <taxon>Pseudomonadati</taxon>
        <taxon>Bacteroidota</taxon>
        <taxon>Cytophagia</taxon>
        <taxon>Cytophagales</taxon>
        <taxon>Fulvivirgaceae</taxon>
        <taxon>Chryseolinea</taxon>
    </lineage>
</organism>
<dbReference type="OrthoDB" id="165208at2"/>
<protein>
    <recommendedName>
        <fullName evidence="3">Antibiotic biosynthesis monooxygenase</fullName>
    </recommendedName>
</protein>
<name>A0A1M5SA21_9BACT</name>
<dbReference type="STRING" id="947013.SAMN04488109_3826"/>
<dbReference type="EMBL" id="FQWQ01000002">
    <property type="protein sequence ID" value="SHH35364.1"/>
    <property type="molecule type" value="Genomic_DNA"/>
</dbReference>
<accession>A0A1M5SA21</accession>
<dbReference type="InterPro" id="IPR011008">
    <property type="entry name" value="Dimeric_a/b-barrel"/>
</dbReference>
<dbReference type="Proteomes" id="UP000184212">
    <property type="component" value="Unassembled WGS sequence"/>
</dbReference>
<gene>
    <name evidence="1" type="ORF">SAMN04488109_3826</name>
</gene>
<dbReference type="RefSeq" id="WP_073136979.1">
    <property type="nucleotide sequence ID" value="NZ_FQWQ01000002.1"/>
</dbReference>